<keyword evidence="2" id="KW-1185">Reference proteome</keyword>
<gene>
    <name evidence="1" type="ORF">CRI94_00555</name>
</gene>
<dbReference type="CDD" id="cd21631">
    <property type="entry name" value="RHH_CopG_NikR-like"/>
    <property type="match status" value="1"/>
</dbReference>
<name>A0A2A8D1Q7_9BACT</name>
<evidence type="ECO:0008006" key="3">
    <source>
        <dbReference type="Google" id="ProtNLM"/>
    </source>
</evidence>
<protein>
    <recommendedName>
        <fullName evidence="3">Ribbon-helix-helix protein CopG domain-containing protein</fullName>
    </recommendedName>
</protein>
<dbReference type="EMBL" id="PDEQ01000001">
    <property type="protein sequence ID" value="PEN14821.1"/>
    <property type="molecule type" value="Genomic_DNA"/>
</dbReference>
<comment type="caution">
    <text evidence="1">The sequence shown here is derived from an EMBL/GenBank/DDBJ whole genome shotgun (WGS) entry which is preliminary data.</text>
</comment>
<evidence type="ECO:0000313" key="2">
    <source>
        <dbReference type="Proteomes" id="UP000220102"/>
    </source>
</evidence>
<accession>A0A2A8D1Q7</accession>
<proteinExistence type="predicted"/>
<sequence>MPVAAEFDRYAPPYLTNGNEPTVTRCIYICSQTSRAMKKLTLQLSDDTAQRLEVLAEKLGVSPEEIVQAGLAEQLSSLDREYEQAAARVLQKNEELYRRLS</sequence>
<organism evidence="1 2">
    <name type="scientific">Longibacter salinarum</name>
    <dbReference type="NCBI Taxonomy" id="1850348"/>
    <lineage>
        <taxon>Bacteria</taxon>
        <taxon>Pseudomonadati</taxon>
        <taxon>Rhodothermota</taxon>
        <taxon>Rhodothermia</taxon>
        <taxon>Rhodothermales</taxon>
        <taxon>Salisaetaceae</taxon>
        <taxon>Longibacter</taxon>
    </lineage>
</organism>
<reference evidence="1 2" key="1">
    <citation type="submission" date="2017-10" db="EMBL/GenBank/DDBJ databases">
        <title>Draft genome of Longibacter Salinarum.</title>
        <authorList>
            <person name="Goh K.M."/>
            <person name="Shamsir M.S."/>
            <person name="Lim S.W."/>
        </authorList>
    </citation>
    <scope>NUCLEOTIDE SEQUENCE [LARGE SCALE GENOMIC DNA]</scope>
    <source>
        <strain evidence="1 2">KCTC 52045</strain>
    </source>
</reference>
<evidence type="ECO:0000313" key="1">
    <source>
        <dbReference type="EMBL" id="PEN14821.1"/>
    </source>
</evidence>
<dbReference type="AlphaFoldDB" id="A0A2A8D1Q7"/>
<dbReference type="Proteomes" id="UP000220102">
    <property type="component" value="Unassembled WGS sequence"/>
</dbReference>